<feature type="domain" description="Polysaccharide biosynthesis protein CapD-like" evidence="2">
    <location>
        <begin position="10"/>
        <end position="284"/>
    </location>
</feature>
<dbReference type="PANTHER" id="PTHR43318:SF2">
    <property type="entry name" value="UDP-N-ACETYLGLUCOSAMINE 4,6-DEHYDRATASE (INVERTING)"/>
    <property type="match status" value="1"/>
</dbReference>
<dbReference type="InterPro" id="IPR051203">
    <property type="entry name" value="Polysaccharide_Synthase-Rel"/>
</dbReference>
<sequence>MKTQFTKNTILLTGGSGSWGQELTHQLLTNYNPSEIRIYSRGEHKQVEMKRKFQNKKIKYYIGDVRDKNRLMLVSKNVDFIIHLAALKHVPVCEENPWEAVKTNIIGTQNVIETALENKVKKVIDVSTDKAVDPYNLYGVTKACGEKLMIAANLISNRTKFVCVRGGNVVGTNGSVVPLFIEQITKLNTLTLTYPKMTRFFLKLQDAIKLVLRATIESVGGEVLVMKMPAAKIIDLADVVTRRLGNKKSKTKLIGIRPGEKVHEILVSKYEIPRTYDFGEYFVILPQISLSETKRFYQGKKLLKTSFDEFNSTNTKMLSKKQIEKLLEDEGWFDDVNDRTSIKNLDQLEKDTLENIYKSEGWID</sequence>
<dbReference type="Gene3D" id="3.40.50.720">
    <property type="entry name" value="NAD(P)-binding Rossmann-like Domain"/>
    <property type="match status" value="1"/>
</dbReference>
<dbReference type="Proteomes" id="UP000177199">
    <property type="component" value="Unassembled WGS sequence"/>
</dbReference>
<name>A0A1F7HIX7_9BACT</name>
<dbReference type="InterPro" id="IPR003869">
    <property type="entry name" value="Polysac_CapD-like"/>
</dbReference>
<evidence type="ECO:0000313" key="3">
    <source>
        <dbReference type="EMBL" id="OGK31013.1"/>
    </source>
</evidence>
<dbReference type="Pfam" id="PF02719">
    <property type="entry name" value="Polysacc_synt_2"/>
    <property type="match status" value="1"/>
</dbReference>
<organism evidence="3 4">
    <name type="scientific">Candidatus Roizmanbacteria bacterium RIFCSPHIGHO2_12_FULL_33_9</name>
    <dbReference type="NCBI Taxonomy" id="1802045"/>
    <lineage>
        <taxon>Bacteria</taxon>
        <taxon>Candidatus Roizmaniibacteriota</taxon>
    </lineage>
</organism>
<dbReference type="SUPFAM" id="SSF51735">
    <property type="entry name" value="NAD(P)-binding Rossmann-fold domains"/>
    <property type="match status" value="1"/>
</dbReference>
<proteinExistence type="inferred from homology"/>
<evidence type="ECO:0000256" key="1">
    <source>
        <dbReference type="ARBA" id="ARBA00007430"/>
    </source>
</evidence>
<evidence type="ECO:0000313" key="4">
    <source>
        <dbReference type="Proteomes" id="UP000177199"/>
    </source>
</evidence>
<dbReference type="PANTHER" id="PTHR43318">
    <property type="entry name" value="UDP-N-ACETYLGLUCOSAMINE 4,6-DEHYDRATASE"/>
    <property type="match status" value="1"/>
</dbReference>
<comment type="similarity">
    <text evidence="1">Belongs to the polysaccharide synthase family.</text>
</comment>
<dbReference type="EMBL" id="MFZV01000032">
    <property type="protein sequence ID" value="OGK31013.1"/>
    <property type="molecule type" value="Genomic_DNA"/>
</dbReference>
<dbReference type="CDD" id="cd05237">
    <property type="entry name" value="UDP_invert_4-6DH_SDR_e"/>
    <property type="match status" value="1"/>
</dbReference>
<reference evidence="3 4" key="1">
    <citation type="journal article" date="2016" name="Nat. Commun.">
        <title>Thousands of microbial genomes shed light on interconnected biogeochemical processes in an aquifer system.</title>
        <authorList>
            <person name="Anantharaman K."/>
            <person name="Brown C.T."/>
            <person name="Hug L.A."/>
            <person name="Sharon I."/>
            <person name="Castelle C.J."/>
            <person name="Probst A.J."/>
            <person name="Thomas B.C."/>
            <person name="Singh A."/>
            <person name="Wilkins M.J."/>
            <person name="Karaoz U."/>
            <person name="Brodie E.L."/>
            <person name="Williams K.H."/>
            <person name="Hubbard S.S."/>
            <person name="Banfield J.F."/>
        </authorList>
    </citation>
    <scope>NUCLEOTIDE SEQUENCE [LARGE SCALE GENOMIC DNA]</scope>
</reference>
<accession>A0A1F7HIX7</accession>
<protein>
    <recommendedName>
        <fullName evidence="2">Polysaccharide biosynthesis protein CapD-like domain-containing protein</fullName>
    </recommendedName>
</protein>
<gene>
    <name evidence="3" type="ORF">A3F29_03325</name>
</gene>
<dbReference type="AlphaFoldDB" id="A0A1F7HIX7"/>
<evidence type="ECO:0000259" key="2">
    <source>
        <dbReference type="Pfam" id="PF02719"/>
    </source>
</evidence>
<dbReference type="InterPro" id="IPR036291">
    <property type="entry name" value="NAD(P)-bd_dom_sf"/>
</dbReference>
<comment type="caution">
    <text evidence="3">The sequence shown here is derived from an EMBL/GenBank/DDBJ whole genome shotgun (WGS) entry which is preliminary data.</text>
</comment>